<dbReference type="FunCoup" id="A0A1X2HGF7">
    <property type="interactions" value="190"/>
</dbReference>
<gene>
    <name evidence="3" type="ORF">BCR43DRAFT_473371</name>
</gene>
<dbReference type="OrthoDB" id="414698at2759"/>
<keyword evidence="1 3" id="KW-0378">Hydrolase</keyword>
<dbReference type="STRING" id="13706.A0A1X2HGF7"/>
<dbReference type="GO" id="GO:0016787">
    <property type="term" value="F:hydrolase activity"/>
    <property type="evidence" value="ECO:0007669"/>
    <property type="project" value="UniProtKB-KW"/>
</dbReference>
<proteinExistence type="predicted"/>
<feature type="domain" description="Serine hydrolase" evidence="2">
    <location>
        <begin position="3"/>
        <end position="216"/>
    </location>
</feature>
<evidence type="ECO:0000313" key="4">
    <source>
        <dbReference type="Proteomes" id="UP000242180"/>
    </source>
</evidence>
<name>A0A1X2HGF7_SYNRA</name>
<dbReference type="PANTHER" id="PTHR48070">
    <property type="entry name" value="ESTERASE OVCA2"/>
    <property type="match status" value="1"/>
</dbReference>
<dbReference type="GO" id="GO:0005634">
    <property type="term" value="C:nucleus"/>
    <property type="evidence" value="ECO:0007669"/>
    <property type="project" value="TreeGrafter"/>
</dbReference>
<dbReference type="InterPro" id="IPR050593">
    <property type="entry name" value="LovG"/>
</dbReference>
<dbReference type="Pfam" id="PF03959">
    <property type="entry name" value="FSH1"/>
    <property type="match status" value="1"/>
</dbReference>
<dbReference type="EMBL" id="MCGN01000004">
    <property type="protein sequence ID" value="ORY98007.1"/>
    <property type="molecule type" value="Genomic_DNA"/>
</dbReference>
<dbReference type="InterPro" id="IPR029058">
    <property type="entry name" value="AB_hydrolase_fold"/>
</dbReference>
<dbReference type="GO" id="GO:0005737">
    <property type="term" value="C:cytoplasm"/>
    <property type="evidence" value="ECO:0007669"/>
    <property type="project" value="TreeGrafter"/>
</dbReference>
<keyword evidence="4" id="KW-1185">Reference proteome</keyword>
<evidence type="ECO:0000259" key="2">
    <source>
        <dbReference type="Pfam" id="PF03959"/>
    </source>
</evidence>
<dbReference type="SUPFAM" id="SSF53474">
    <property type="entry name" value="alpha/beta-Hydrolases"/>
    <property type="match status" value="1"/>
</dbReference>
<accession>A0A1X2HGF7</accession>
<reference evidence="3 4" key="1">
    <citation type="submission" date="2016-07" db="EMBL/GenBank/DDBJ databases">
        <title>Pervasive Adenine N6-methylation of Active Genes in Fungi.</title>
        <authorList>
            <consortium name="DOE Joint Genome Institute"/>
            <person name="Mondo S.J."/>
            <person name="Dannebaum R.O."/>
            <person name="Kuo R.C."/>
            <person name="Labutti K."/>
            <person name="Haridas S."/>
            <person name="Kuo A."/>
            <person name="Salamov A."/>
            <person name="Ahrendt S.R."/>
            <person name="Lipzen A."/>
            <person name="Sullivan W."/>
            <person name="Andreopoulos W.B."/>
            <person name="Clum A."/>
            <person name="Lindquist E."/>
            <person name="Daum C."/>
            <person name="Ramamoorthy G.K."/>
            <person name="Gryganskyi A."/>
            <person name="Culley D."/>
            <person name="Magnuson J.K."/>
            <person name="James T.Y."/>
            <person name="O'Malley M.A."/>
            <person name="Stajich J.E."/>
            <person name="Spatafora J.W."/>
            <person name="Visel A."/>
            <person name="Grigoriev I.V."/>
        </authorList>
    </citation>
    <scope>NUCLEOTIDE SEQUENCE [LARGE SCALE GENOMIC DNA]</scope>
    <source>
        <strain evidence="3 4">NRRL 2496</strain>
    </source>
</reference>
<sequence length="242" mass="27247">MASRKLRILCLHGWTQNGAIMERKTHAIRRNLDADYVFLTGPIQVPDPEYGTVSERAEASRVVVPDDLKPYTWWFHHTRMAPTSDGYFQGFSQTMSLIKSVLKEQGPFDGIMGFSQGACLSAMITRMLERPDLVEDLEHPPLKFAVFVGGFVPLQEATRHLFSTSDKAKTPSLHIQGMVDTIIPPERSHELVTMFEKPVVFKHPGSHFVPNTTEARSVFTKFIQQAAQKATGSSLPSERSRY</sequence>
<comment type="caution">
    <text evidence="3">The sequence shown here is derived from an EMBL/GenBank/DDBJ whole genome shotgun (WGS) entry which is preliminary data.</text>
</comment>
<dbReference type="Proteomes" id="UP000242180">
    <property type="component" value="Unassembled WGS sequence"/>
</dbReference>
<evidence type="ECO:0000313" key="3">
    <source>
        <dbReference type="EMBL" id="ORY98007.1"/>
    </source>
</evidence>
<dbReference type="AlphaFoldDB" id="A0A1X2HGF7"/>
<organism evidence="3 4">
    <name type="scientific">Syncephalastrum racemosum</name>
    <name type="common">Filamentous fungus</name>
    <dbReference type="NCBI Taxonomy" id="13706"/>
    <lineage>
        <taxon>Eukaryota</taxon>
        <taxon>Fungi</taxon>
        <taxon>Fungi incertae sedis</taxon>
        <taxon>Mucoromycota</taxon>
        <taxon>Mucoromycotina</taxon>
        <taxon>Mucoromycetes</taxon>
        <taxon>Mucorales</taxon>
        <taxon>Syncephalastraceae</taxon>
        <taxon>Syncephalastrum</taxon>
    </lineage>
</organism>
<dbReference type="InParanoid" id="A0A1X2HGF7"/>
<protein>
    <submittedName>
        <fullName evidence="3">Serine hydrolase FSH</fullName>
    </submittedName>
</protein>
<evidence type="ECO:0000256" key="1">
    <source>
        <dbReference type="ARBA" id="ARBA00022801"/>
    </source>
</evidence>
<dbReference type="Gene3D" id="3.40.50.1820">
    <property type="entry name" value="alpha/beta hydrolase"/>
    <property type="match status" value="1"/>
</dbReference>
<dbReference type="OMA" id="CYSGFIA"/>
<dbReference type="PANTHER" id="PTHR48070:SF6">
    <property type="entry name" value="ESTERASE OVCA2"/>
    <property type="match status" value="1"/>
</dbReference>
<dbReference type="InterPro" id="IPR005645">
    <property type="entry name" value="FSH-like_dom"/>
</dbReference>